<dbReference type="SMART" id="SM00422">
    <property type="entry name" value="HTH_MERR"/>
    <property type="match status" value="1"/>
</dbReference>
<dbReference type="PROSITE" id="PS50937">
    <property type="entry name" value="HTH_MERR_2"/>
    <property type="match status" value="1"/>
</dbReference>
<dbReference type="InterPro" id="IPR009061">
    <property type="entry name" value="DNA-bd_dom_put_sf"/>
</dbReference>
<gene>
    <name evidence="3" type="ORF">JCM21142_7</name>
</gene>
<dbReference type="PANTHER" id="PTHR30204:SF15">
    <property type="entry name" value="BLL5018 PROTEIN"/>
    <property type="match status" value="1"/>
</dbReference>
<dbReference type="Proteomes" id="UP000019402">
    <property type="component" value="Unassembled WGS sequence"/>
</dbReference>
<name>W7YAM9_9BACT</name>
<keyword evidence="4" id="KW-1185">Reference proteome</keyword>
<dbReference type="STRING" id="869213.GCA_000517085_04415"/>
<dbReference type="GO" id="GO:0003700">
    <property type="term" value="F:DNA-binding transcription factor activity"/>
    <property type="evidence" value="ECO:0007669"/>
    <property type="project" value="InterPro"/>
</dbReference>
<dbReference type="RefSeq" id="WP_027473639.1">
    <property type="nucleotide sequence ID" value="NZ_BAMD01000001.1"/>
</dbReference>
<dbReference type="OrthoDB" id="9810140at2"/>
<evidence type="ECO:0000313" key="3">
    <source>
        <dbReference type="EMBL" id="GAF01401.1"/>
    </source>
</evidence>
<proteinExistence type="predicted"/>
<dbReference type="CDD" id="cd04765">
    <property type="entry name" value="HTH_MlrA-like_sg2"/>
    <property type="match status" value="1"/>
</dbReference>
<feature type="domain" description="HTH merR-type" evidence="2">
    <location>
        <begin position="12"/>
        <end position="82"/>
    </location>
</feature>
<sequence length="121" mass="14169">MPYKEPKIEKMYYAIGEVAAMFDVNTSLIRFWEKEFDIIKPFKNKKGNRLFTPADVENFHLIFHLVKEKGMTLKGAKKKLEENREDTINNFEVITKLKDIRAVLLEMKENLEGEGDADKKS</sequence>
<dbReference type="Pfam" id="PF13411">
    <property type="entry name" value="MerR_1"/>
    <property type="match status" value="1"/>
</dbReference>
<dbReference type="AlphaFoldDB" id="W7YAM9"/>
<dbReference type="Gene3D" id="1.10.1660.10">
    <property type="match status" value="1"/>
</dbReference>
<dbReference type="GO" id="GO:0003677">
    <property type="term" value="F:DNA binding"/>
    <property type="evidence" value="ECO:0007669"/>
    <property type="project" value="UniProtKB-KW"/>
</dbReference>
<keyword evidence="1" id="KW-0238">DNA-binding</keyword>
<dbReference type="InterPro" id="IPR000551">
    <property type="entry name" value="MerR-type_HTH_dom"/>
</dbReference>
<dbReference type="EMBL" id="BAMD01000001">
    <property type="protein sequence ID" value="GAF01401.1"/>
    <property type="molecule type" value="Genomic_DNA"/>
</dbReference>
<dbReference type="eggNOG" id="COG0789">
    <property type="taxonomic scope" value="Bacteria"/>
</dbReference>
<accession>W7YAM9</accession>
<reference evidence="3 4" key="1">
    <citation type="journal article" date="2014" name="Genome Announc.">
        <title>Draft Genome Sequence of Cytophaga fermentans JCM 21142T, a Facultative Anaerobe Isolated from Marine Mud.</title>
        <authorList>
            <person name="Starns D."/>
            <person name="Oshima K."/>
            <person name="Suda W."/>
            <person name="Iino T."/>
            <person name="Yuki M."/>
            <person name="Inoue J."/>
            <person name="Kitamura K."/>
            <person name="Iida T."/>
            <person name="Darby A."/>
            <person name="Hattori M."/>
            <person name="Ohkuma M."/>
        </authorList>
    </citation>
    <scope>NUCLEOTIDE SEQUENCE [LARGE SCALE GENOMIC DNA]</scope>
    <source>
        <strain evidence="3 4">JCM 21142</strain>
    </source>
</reference>
<comment type="caution">
    <text evidence="3">The sequence shown here is derived from an EMBL/GenBank/DDBJ whole genome shotgun (WGS) entry which is preliminary data.</text>
</comment>
<protein>
    <submittedName>
        <fullName evidence="3">HTH-type transcriptional repressor YcgE</fullName>
    </submittedName>
</protein>
<dbReference type="SUPFAM" id="SSF46955">
    <property type="entry name" value="Putative DNA-binding domain"/>
    <property type="match status" value="1"/>
</dbReference>
<evidence type="ECO:0000313" key="4">
    <source>
        <dbReference type="Proteomes" id="UP000019402"/>
    </source>
</evidence>
<evidence type="ECO:0000259" key="2">
    <source>
        <dbReference type="PROSITE" id="PS50937"/>
    </source>
</evidence>
<dbReference type="InterPro" id="IPR047057">
    <property type="entry name" value="MerR_fam"/>
</dbReference>
<evidence type="ECO:0000256" key="1">
    <source>
        <dbReference type="ARBA" id="ARBA00023125"/>
    </source>
</evidence>
<organism evidence="3 4">
    <name type="scientific">Saccharicrinis fermentans DSM 9555 = JCM 21142</name>
    <dbReference type="NCBI Taxonomy" id="869213"/>
    <lineage>
        <taxon>Bacteria</taxon>
        <taxon>Pseudomonadati</taxon>
        <taxon>Bacteroidota</taxon>
        <taxon>Bacteroidia</taxon>
        <taxon>Marinilabiliales</taxon>
        <taxon>Marinilabiliaceae</taxon>
        <taxon>Saccharicrinis</taxon>
    </lineage>
</organism>
<dbReference type="PANTHER" id="PTHR30204">
    <property type="entry name" value="REDOX-CYCLING DRUG-SENSING TRANSCRIPTIONAL ACTIVATOR SOXR"/>
    <property type="match status" value="1"/>
</dbReference>